<sequence>MSESELFQRHLDHMRAAAQPVAEQWLAACVRKLAEPVMDRAAAQPVLALIRSAHARWVGDLATRIRQGITAAQLKRRPAPAAARPAAPRSLSDLTLVDEDQAEREIEVSRVIQVVDLEAEWVLRELVGLASALQVAHGEPMGLAQYPAGPAVYARAFSEMAQAMQLPPVQRAALMRAACAGAAEVLKTAYTEAAQQIRSWGVEEARYQRSAAPGGSQEARLALGPSMQRLLSSPRLQAGGDDPSVALLARLFQEMLTDPRLNGPMRRVVARLQGTVQKTAQRDRSVLASQDHPVWQLIEQIASYAEEHGQPEDAAASDFMQFVEPLVDRLATGAAPGREAYAQALGELRGYVAQDEAAELARAADARRLLDQAEHEDALRPVLREQVQLSLRKVPQVGENLRLFLLGPWTDVMAHAVVHLGDGHAETQGMLSAVDELLSSLQPLQDAAQRQRRMRELPGLVARLQRGMQLVGMSKVRAEAMLDELMDAHRKLLLPAAAAGPAPAPAEPIAQAAPAGPDTDIQWDDDDAYLREQPADRWGHSDTNLGHLPTVPMGLDAEAAGAAVAQWVKGLREGQRCKIFLQGQWVTARLMWQSENGGFFMFSSPLEGGSHSLTRRALERLRAEGLVTDVAEPSLLQRAVDSLMQDL</sequence>
<evidence type="ECO:0000313" key="3">
    <source>
        <dbReference type="Proteomes" id="UP000613266"/>
    </source>
</evidence>
<keyword evidence="3" id="KW-1185">Reference proteome</keyword>
<protein>
    <submittedName>
        <fullName evidence="2">DUF1631 family protein</fullName>
    </submittedName>
</protein>
<reference evidence="2" key="1">
    <citation type="submission" date="2020-12" db="EMBL/GenBank/DDBJ databases">
        <title>The genome sequence of Inhella sp. 1Y17.</title>
        <authorList>
            <person name="Liu Y."/>
        </authorList>
    </citation>
    <scope>NUCLEOTIDE SEQUENCE</scope>
    <source>
        <strain evidence="2">1Y17</strain>
    </source>
</reference>
<dbReference type="RefSeq" id="WP_198110198.1">
    <property type="nucleotide sequence ID" value="NZ_JAEDAK010000003.1"/>
</dbReference>
<accession>A0A931IZC8</accession>
<evidence type="ECO:0000256" key="1">
    <source>
        <dbReference type="SAM" id="MobiDB-lite"/>
    </source>
</evidence>
<feature type="region of interest" description="Disordered" evidence="1">
    <location>
        <begin position="503"/>
        <end position="523"/>
    </location>
</feature>
<dbReference type="AlphaFoldDB" id="A0A931IZC8"/>
<dbReference type="Pfam" id="PF07793">
    <property type="entry name" value="DUF1631"/>
    <property type="match status" value="2"/>
</dbReference>
<dbReference type="Proteomes" id="UP000613266">
    <property type="component" value="Unassembled WGS sequence"/>
</dbReference>
<gene>
    <name evidence="2" type="ORF">I7X39_06715</name>
</gene>
<evidence type="ECO:0000313" key="2">
    <source>
        <dbReference type="EMBL" id="MBH9576591.1"/>
    </source>
</evidence>
<name>A0A931IZC8_9BURK</name>
<feature type="compositionally biased region" description="Low complexity" evidence="1">
    <location>
        <begin position="503"/>
        <end position="517"/>
    </location>
</feature>
<organism evidence="2 3">
    <name type="scientific">Inhella proteolytica</name>
    <dbReference type="NCBI Taxonomy" id="2795029"/>
    <lineage>
        <taxon>Bacteria</taxon>
        <taxon>Pseudomonadati</taxon>
        <taxon>Pseudomonadota</taxon>
        <taxon>Betaproteobacteria</taxon>
        <taxon>Burkholderiales</taxon>
        <taxon>Sphaerotilaceae</taxon>
        <taxon>Inhella</taxon>
    </lineage>
</organism>
<dbReference type="InterPro" id="IPR012434">
    <property type="entry name" value="DUF1631"/>
</dbReference>
<proteinExistence type="predicted"/>
<comment type="caution">
    <text evidence="2">The sequence shown here is derived from an EMBL/GenBank/DDBJ whole genome shotgun (WGS) entry which is preliminary data.</text>
</comment>
<dbReference type="EMBL" id="JAEDAK010000003">
    <property type="protein sequence ID" value="MBH9576591.1"/>
    <property type="molecule type" value="Genomic_DNA"/>
</dbReference>